<feature type="non-terminal residue" evidence="2">
    <location>
        <position position="1"/>
    </location>
</feature>
<gene>
    <name evidence="2" type="ORF">Vafri_20954</name>
</gene>
<evidence type="ECO:0000313" key="2">
    <source>
        <dbReference type="EMBL" id="GIL67599.1"/>
    </source>
</evidence>
<dbReference type="EMBL" id="BNCO01000101">
    <property type="protein sequence ID" value="GIL67599.1"/>
    <property type="molecule type" value="Genomic_DNA"/>
</dbReference>
<protein>
    <submittedName>
        <fullName evidence="2">Uncharacterized protein</fullName>
    </submittedName>
</protein>
<organism evidence="2 3">
    <name type="scientific">Volvox africanus</name>
    <dbReference type="NCBI Taxonomy" id="51714"/>
    <lineage>
        <taxon>Eukaryota</taxon>
        <taxon>Viridiplantae</taxon>
        <taxon>Chlorophyta</taxon>
        <taxon>core chlorophytes</taxon>
        <taxon>Chlorophyceae</taxon>
        <taxon>CS clade</taxon>
        <taxon>Chlamydomonadales</taxon>
        <taxon>Volvocaceae</taxon>
        <taxon>Volvox</taxon>
    </lineage>
</organism>
<feature type="region of interest" description="Disordered" evidence="1">
    <location>
        <begin position="1"/>
        <end position="20"/>
    </location>
</feature>
<feature type="compositionally biased region" description="Pro residues" evidence="1">
    <location>
        <begin position="433"/>
        <end position="442"/>
    </location>
</feature>
<sequence>MAYLHRQRVSRDEAAQVETPKADATLLPVLTPELRRDHFNEVESRSPSIVSPIGPGSSSLGYEHGHVHNLSEWASYTAAIPGLSHQNYPLQSQHNHQLDILNPQPSTLGTNNHVHAACSSPRVHAESSQMQQSCLTNQDRPVKRLCVQVGDQLANDGFLKASAIVQQLPPYVQLAQLLQLARQIAVVQGHIPGAAQPTDLPGLSRVAAFSPASQDTIQPPASAGAAPLVPNHDDQEYRRQPQIFPLQNPQDQLLRGQQLLMGPTTTFPATNLPSAIAAIDLNIDSDVRAVALVLLQLRQSSGAAEDNMMPLLGEGSGVGGSNDVVEDVGLFVGGRRDSLEAVLPDAEIVELQVEEDMVDVGHGVYVSPSTAGPGITFRSISASGDRSQPDGFGTLAFENVPRRPRTQVGRQPPETTAAHLKRLSALAKRPQSPLMPVPPTALPPGTQLSLSPSAGGKAVL</sequence>
<evidence type="ECO:0000256" key="1">
    <source>
        <dbReference type="SAM" id="MobiDB-lite"/>
    </source>
</evidence>
<feature type="region of interest" description="Disordered" evidence="1">
    <location>
        <begin position="382"/>
        <end position="460"/>
    </location>
</feature>
<accession>A0A8J4BRT8</accession>
<comment type="caution">
    <text evidence="2">The sequence shown here is derived from an EMBL/GenBank/DDBJ whole genome shotgun (WGS) entry which is preliminary data.</text>
</comment>
<name>A0A8J4BRT8_9CHLO</name>
<reference evidence="2" key="1">
    <citation type="journal article" date="2021" name="Proc. Natl. Acad. Sci. U.S.A.">
        <title>Three genomes in the algal genus Volvox reveal the fate of a haploid sex-determining region after a transition to homothallism.</title>
        <authorList>
            <person name="Yamamoto K."/>
            <person name="Hamaji T."/>
            <person name="Kawai-Toyooka H."/>
            <person name="Matsuzaki R."/>
            <person name="Takahashi F."/>
            <person name="Nishimura Y."/>
            <person name="Kawachi M."/>
            <person name="Noguchi H."/>
            <person name="Minakuchi Y."/>
            <person name="Umen J.G."/>
            <person name="Toyoda A."/>
            <person name="Nozaki H."/>
        </authorList>
    </citation>
    <scope>NUCLEOTIDE SEQUENCE</scope>
    <source>
        <strain evidence="2">NIES-3780</strain>
    </source>
</reference>
<dbReference type="AlphaFoldDB" id="A0A8J4BRT8"/>
<evidence type="ECO:0000313" key="3">
    <source>
        <dbReference type="Proteomes" id="UP000747399"/>
    </source>
</evidence>
<proteinExistence type="predicted"/>
<keyword evidence="3" id="KW-1185">Reference proteome</keyword>
<dbReference type="Proteomes" id="UP000747399">
    <property type="component" value="Unassembled WGS sequence"/>
</dbReference>